<dbReference type="Proteomes" id="UP001254658">
    <property type="component" value="Chromosome"/>
</dbReference>
<reference evidence="1" key="1">
    <citation type="journal article" date="2022" name="Microbiol. Spectr.">
        <title>Optimizing Conditions in the Acid Tolerance Test for Potential Probiotics Using Response Surface Methodology.</title>
        <authorList>
            <person name="Ko H.I."/>
            <person name="Jeong C.H."/>
            <person name="Hong S.W."/>
            <person name="Eun J.B."/>
            <person name="Kim T.W."/>
        </authorList>
    </citation>
    <scope>NUCLEOTIDE SEQUENCE</scope>
    <source>
        <strain evidence="1">KCKM 0438</strain>
    </source>
</reference>
<protein>
    <recommendedName>
        <fullName evidence="3">Phage protein</fullName>
    </recommendedName>
</protein>
<name>A0AAX4A4C2_LACLC</name>
<evidence type="ECO:0000313" key="2">
    <source>
        <dbReference type="Proteomes" id="UP001254658"/>
    </source>
</evidence>
<organism evidence="1 2">
    <name type="scientific">Lactococcus lactis subsp. cremoris</name>
    <name type="common">Streptococcus cremoris</name>
    <dbReference type="NCBI Taxonomy" id="1359"/>
    <lineage>
        <taxon>Bacteria</taxon>
        <taxon>Bacillati</taxon>
        <taxon>Bacillota</taxon>
        <taxon>Bacilli</taxon>
        <taxon>Lactobacillales</taxon>
        <taxon>Streptococcaceae</taxon>
        <taxon>Lactococcus</taxon>
    </lineage>
</organism>
<proteinExistence type="predicted"/>
<gene>
    <name evidence="1" type="ORF">RF668_08710</name>
</gene>
<evidence type="ECO:0008006" key="3">
    <source>
        <dbReference type="Google" id="ProtNLM"/>
    </source>
</evidence>
<accession>A0AAX4A4C2</accession>
<sequence length="62" mass="7431">MRRRKAVMVNVYGGDGKKFDSYVSHYGYVNVPRFKHKKKPTSMIKALDVRDKIKNKKPRWLY</sequence>
<dbReference type="EMBL" id="CP133787">
    <property type="protein sequence ID" value="WMX69972.1"/>
    <property type="molecule type" value="Genomic_DNA"/>
</dbReference>
<reference evidence="1" key="2">
    <citation type="submission" date="2023-09" db="EMBL/GenBank/DDBJ databases">
        <authorList>
            <person name="Kim T.W."/>
        </authorList>
    </citation>
    <scope>NUCLEOTIDE SEQUENCE</scope>
    <source>
        <strain evidence="1">KCKM 0438</strain>
    </source>
</reference>
<dbReference type="RefSeq" id="WP_309558602.1">
    <property type="nucleotide sequence ID" value="NZ_CP133787.1"/>
</dbReference>
<evidence type="ECO:0000313" key="1">
    <source>
        <dbReference type="EMBL" id="WMX69972.1"/>
    </source>
</evidence>
<dbReference type="AlphaFoldDB" id="A0AAX4A4C2"/>